<keyword evidence="3" id="KW-0540">Nuclease</keyword>
<feature type="domain" description="ENPP1-3/EXOG-like endonuclease/phosphodiesterase" evidence="1">
    <location>
        <begin position="31"/>
        <end position="241"/>
    </location>
</feature>
<dbReference type="SUPFAM" id="SSF54060">
    <property type="entry name" value="His-Me finger endonucleases"/>
    <property type="match status" value="1"/>
</dbReference>
<evidence type="ECO:0000313" key="3">
    <source>
        <dbReference type="EMBL" id="MBO3083273.1"/>
    </source>
</evidence>
<dbReference type="RefSeq" id="WP_208288241.1">
    <property type="nucleotide sequence ID" value="NZ_CP074404.1"/>
</dbReference>
<evidence type="ECO:0000259" key="2">
    <source>
        <dbReference type="SMART" id="SM00892"/>
    </source>
</evidence>
<dbReference type="InterPro" id="IPR001604">
    <property type="entry name" value="Endo_G_ENPP1-like_dom"/>
</dbReference>
<dbReference type="InterPro" id="IPR020821">
    <property type="entry name" value="ENPP1-3/EXOG-like_nuc-like"/>
</dbReference>
<dbReference type="Pfam" id="PF01223">
    <property type="entry name" value="Endonuclease_NS"/>
    <property type="match status" value="1"/>
</dbReference>
<dbReference type="PANTHER" id="PTHR13966">
    <property type="entry name" value="ENDONUCLEASE RELATED"/>
    <property type="match status" value="1"/>
</dbReference>
<dbReference type="CDD" id="cd00091">
    <property type="entry name" value="NUC"/>
    <property type="match status" value="1"/>
</dbReference>
<name>A0ABS3SBZ9_9CELL</name>
<dbReference type="SMART" id="SM00477">
    <property type="entry name" value="NUC"/>
    <property type="match status" value="1"/>
</dbReference>
<proteinExistence type="predicted"/>
<dbReference type="SMART" id="SM00892">
    <property type="entry name" value="Endonuclease_NS"/>
    <property type="match status" value="1"/>
</dbReference>
<dbReference type="EMBL" id="JAGFBM010000001">
    <property type="protein sequence ID" value="MBO3083273.1"/>
    <property type="molecule type" value="Genomic_DNA"/>
</dbReference>
<sequence>MSTVEAGYDPAFLGPPVPLPVPAQTVRELPSTHFTVLLDPERRLAAATAVNIDGAQLVDLERGDDWHLDDRVPASEQAGPELYAANDLDRGHLVRRRDPVWGDLAVARRANFETFAYPNAAPQASAFNQGELLWVGLEDHVLEYARTLGNRLSVFTGPVLADDDPLYRGVRIPRMFWKVAAWASGDALRATGFVLDQSALVAGLQAADEVPALGPFRTFQVPVADVEELTGLDLGPLRAADVLDRWVPLASVRDVLL</sequence>
<evidence type="ECO:0000313" key="4">
    <source>
        <dbReference type="Proteomes" id="UP000678317"/>
    </source>
</evidence>
<keyword evidence="4" id="KW-1185">Reference proteome</keyword>
<feature type="domain" description="DNA/RNA non-specific endonuclease/pyrophosphatase/phosphodiesterase" evidence="2">
    <location>
        <begin position="30"/>
        <end position="241"/>
    </location>
</feature>
<dbReference type="InterPro" id="IPR040255">
    <property type="entry name" value="Non-specific_endonuclease"/>
</dbReference>
<gene>
    <name evidence="3" type="ORF">J4035_01350</name>
</gene>
<comment type="caution">
    <text evidence="3">The sequence shown here is derived from an EMBL/GenBank/DDBJ whole genome shotgun (WGS) entry which is preliminary data.</text>
</comment>
<dbReference type="Gene3D" id="3.40.570.10">
    <property type="entry name" value="Extracellular Endonuclease, subunit A"/>
    <property type="match status" value="1"/>
</dbReference>
<dbReference type="InterPro" id="IPR044929">
    <property type="entry name" value="DNA/RNA_non-sp_Endonuclease_sf"/>
</dbReference>
<dbReference type="GO" id="GO:0004519">
    <property type="term" value="F:endonuclease activity"/>
    <property type="evidence" value="ECO:0007669"/>
    <property type="project" value="UniProtKB-KW"/>
</dbReference>
<evidence type="ECO:0000259" key="1">
    <source>
        <dbReference type="SMART" id="SM00477"/>
    </source>
</evidence>
<keyword evidence="3" id="KW-0255">Endonuclease</keyword>
<reference evidence="3 4" key="1">
    <citation type="submission" date="2021-03" db="EMBL/GenBank/DDBJ databases">
        <title>novel species in genus Cellulomonas.</title>
        <authorList>
            <person name="Zhang G."/>
        </authorList>
    </citation>
    <scope>NUCLEOTIDE SEQUENCE [LARGE SCALE GENOMIC DNA]</scope>
    <source>
        <strain evidence="4">zg-ZUI188</strain>
    </source>
</reference>
<keyword evidence="3" id="KW-0378">Hydrolase</keyword>
<dbReference type="InterPro" id="IPR044925">
    <property type="entry name" value="His-Me_finger_sf"/>
</dbReference>
<dbReference type="Proteomes" id="UP000678317">
    <property type="component" value="Unassembled WGS sequence"/>
</dbReference>
<organism evidence="3 4">
    <name type="scientific">Cellulomonas fengjieae</name>
    <dbReference type="NCBI Taxonomy" id="2819978"/>
    <lineage>
        <taxon>Bacteria</taxon>
        <taxon>Bacillati</taxon>
        <taxon>Actinomycetota</taxon>
        <taxon>Actinomycetes</taxon>
        <taxon>Micrococcales</taxon>
        <taxon>Cellulomonadaceae</taxon>
        <taxon>Cellulomonas</taxon>
    </lineage>
</organism>
<protein>
    <submittedName>
        <fullName evidence="3">DNA/RNA non-specific endonuclease</fullName>
    </submittedName>
</protein>
<dbReference type="PANTHER" id="PTHR13966:SF5">
    <property type="entry name" value="ENDONUCLEASE G, MITOCHONDRIAL"/>
    <property type="match status" value="1"/>
</dbReference>
<accession>A0ABS3SBZ9</accession>